<dbReference type="PROSITE" id="PS50994">
    <property type="entry name" value="INTEGRASE"/>
    <property type="match status" value="1"/>
</dbReference>
<dbReference type="PANTHER" id="PTHR42648">
    <property type="entry name" value="TRANSPOSASE, PUTATIVE-RELATED"/>
    <property type="match status" value="1"/>
</dbReference>
<dbReference type="InterPro" id="IPR039537">
    <property type="entry name" value="Retrotran_Ty1/copia-like"/>
</dbReference>
<proteinExistence type="predicted"/>
<dbReference type="InterPro" id="IPR036397">
    <property type="entry name" value="RNaseH_sf"/>
</dbReference>
<sequence>MSEKGLQVLARKKLLPVKGTSLLTCTHCMSGKQSRVAFHRFPSCGKQNILDLVHINVCTMQNNTLGGALYYVTFIDDHSRKVWAYALKSKGQVLDVFKDFHVKIERQTGKQLKSVRANNGGEYKGPFEQYCRSHGIRLEKTVSKTPQQNGVAERMNRTICDRIRCMLSHAKLLKSFWGETMRIAVDLINLSPSYP</sequence>
<organism evidence="2 3">
    <name type="scientific">Vitis vinifera</name>
    <name type="common">Grape</name>
    <dbReference type="NCBI Taxonomy" id="29760"/>
    <lineage>
        <taxon>Eukaryota</taxon>
        <taxon>Viridiplantae</taxon>
        <taxon>Streptophyta</taxon>
        <taxon>Embryophyta</taxon>
        <taxon>Tracheophyta</taxon>
        <taxon>Spermatophyta</taxon>
        <taxon>Magnoliopsida</taxon>
        <taxon>eudicotyledons</taxon>
        <taxon>Gunneridae</taxon>
        <taxon>Pentapetalae</taxon>
        <taxon>rosids</taxon>
        <taxon>Vitales</taxon>
        <taxon>Vitaceae</taxon>
        <taxon>Viteae</taxon>
        <taxon>Vitis</taxon>
    </lineage>
</organism>
<feature type="domain" description="Integrase catalytic" evidence="1">
    <location>
        <begin position="38"/>
        <end position="195"/>
    </location>
</feature>
<evidence type="ECO:0000313" key="2">
    <source>
        <dbReference type="EMBL" id="WKA06614.1"/>
    </source>
</evidence>
<dbReference type="Gene3D" id="3.30.420.10">
    <property type="entry name" value="Ribonuclease H-like superfamily/Ribonuclease H"/>
    <property type="match status" value="1"/>
</dbReference>
<name>A0ABY9DIP9_VITVI</name>
<evidence type="ECO:0000313" key="3">
    <source>
        <dbReference type="Proteomes" id="UP001227230"/>
    </source>
</evidence>
<reference evidence="2 3" key="1">
    <citation type="journal article" date="2023" name="Hortic Res">
        <title>The complete reference genome for grapevine (Vitis vinifera L.) genetics and breeding.</title>
        <authorList>
            <person name="Shi X."/>
            <person name="Cao S."/>
            <person name="Wang X."/>
            <person name="Huang S."/>
            <person name="Wang Y."/>
            <person name="Liu Z."/>
            <person name="Liu W."/>
            <person name="Leng X."/>
            <person name="Peng Y."/>
            <person name="Wang N."/>
            <person name="Wang Y."/>
            <person name="Ma Z."/>
            <person name="Xu X."/>
            <person name="Zhang F."/>
            <person name="Xue H."/>
            <person name="Zhong H."/>
            <person name="Wang Y."/>
            <person name="Zhang K."/>
            <person name="Velt A."/>
            <person name="Avia K."/>
            <person name="Holtgrawe D."/>
            <person name="Grimplet J."/>
            <person name="Matus J.T."/>
            <person name="Ware D."/>
            <person name="Wu X."/>
            <person name="Wang H."/>
            <person name="Liu C."/>
            <person name="Fang Y."/>
            <person name="Rustenholz C."/>
            <person name="Cheng Z."/>
            <person name="Xiao H."/>
            <person name="Zhou Y."/>
        </authorList>
    </citation>
    <scope>NUCLEOTIDE SEQUENCE [LARGE SCALE GENOMIC DNA]</scope>
    <source>
        <strain evidence="3">cv. Pinot noir / PN40024</strain>
        <tissue evidence="2">Leaf</tissue>
    </source>
</reference>
<dbReference type="InterPro" id="IPR012337">
    <property type="entry name" value="RNaseH-like_sf"/>
</dbReference>
<keyword evidence="3" id="KW-1185">Reference proteome</keyword>
<evidence type="ECO:0000259" key="1">
    <source>
        <dbReference type="PROSITE" id="PS50994"/>
    </source>
</evidence>
<gene>
    <name evidence="2" type="ORF">VitviT2T_024508</name>
</gene>
<dbReference type="SUPFAM" id="SSF53098">
    <property type="entry name" value="Ribonuclease H-like"/>
    <property type="match status" value="1"/>
</dbReference>
<dbReference type="EMBL" id="CP126663">
    <property type="protein sequence ID" value="WKA06614.1"/>
    <property type="molecule type" value="Genomic_DNA"/>
</dbReference>
<dbReference type="PANTHER" id="PTHR42648:SF28">
    <property type="entry name" value="TRANSPOSON-ENCODED PROTEIN WITH RIBONUCLEASE H-LIKE AND RETROVIRUS ZINC FINGER-LIKE DOMAINS"/>
    <property type="match status" value="1"/>
</dbReference>
<dbReference type="InterPro" id="IPR001584">
    <property type="entry name" value="Integrase_cat-core"/>
</dbReference>
<accession>A0ABY9DIP9</accession>
<dbReference type="Proteomes" id="UP001227230">
    <property type="component" value="Chromosome 16"/>
</dbReference>
<protein>
    <recommendedName>
        <fullName evidence="1">Integrase catalytic domain-containing protein</fullName>
    </recommendedName>
</protein>